<dbReference type="STRING" id="2880.D7FZH2"/>
<organism evidence="3 4">
    <name type="scientific">Ectocarpus siliculosus</name>
    <name type="common">Brown alga</name>
    <name type="synonym">Conferva siliculosa</name>
    <dbReference type="NCBI Taxonomy" id="2880"/>
    <lineage>
        <taxon>Eukaryota</taxon>
        <taxon>Sar</taxon>
        <taxon>Stramenopiles</taxon>
        <taxon>Ochrophyta</taxon>
        <taxon>PX clade</taxon>
        <taxon>Phaeophyceae</taxon>
        <taxon>Ectocarpales</taxon>
        <taxon>Ectocarpaceae</taxon>
        <taxon>Ectocarpus</taxon>
    </lineage>
</organism>
<dbReference type="eggNOG" id="KOG4325">
    <property type="taxonomic scope" value="Eukaryota"/>
</dbReference>
<dbReference type="AlphaFoldDB" id="D7FZH2"/>
<accession>D7FZH2</accession>
<dbReference type="Proteomes" id="UP000002630">
    <property type="component" value="Linkage Group LG24"/>
</dbReference>
<dbReference type="EMBL" id="FN649749">
    <property type="protein sequence ID" value="CBJ49282.1"/>
    <property type="molecule type" value="Genomic_DNA"/>
</dbReference>
<proteinExistence type="predicted"/>
<feature type="compositionally biased region" description="Acidic residues" evidence="1">
    <location>
        <begin position="106"/>
        <end position="117"/>
    </location>
</feature>
<dbReference type="GO" id="GO:0005737">
    <property type="term" value="C:cytoplasm"/>
    <property type="evidence" value="ECO:0007669"/>
    <property type="project" value="TreeGrafter"/>
</dbReference>
<evidence type="ECO:0000313" key="3">
    <source>
        <dbReference type="EMBL" id="CBJ49282.1"/>
    </source>
</evidence>
<dbReference type="PANTHER" id="PTHR22959:SF0">
    <property type="entry name" value="PARTNER OF Y14 AND MAGO"/>
    <property type="match status" value="1"/>
</dbReference>
<evidence type="ECO:0000313" key="4">
    <source>
        <dbReference type="Proteomes" id="UP000002630"/>
    </source>
</evidence>
<dbReference type="SMART" id="SM01273">
    <property type="entry name" value="Mago-bind"/>
    <property type="match status" value="1"/>
</dbReference>
<sequence>MASAVPIGAVAKENGDVVLPATQRPDGTWRKERRIKKGYIPQDEVAKFETRGTQNQKYLKNRLPPGMAPESASEPNKPLTAAQKKNQARAAARKAKKAAERAACVGDDDDNDDDQDGVETAAKALGGLKVSAGGGGASGEQTASEPLDSARKIKALNKKIRQVEELEAKVTSGEVVPTEEQRQKLARKPALVAELAELQA</sequence>
<dbReference type="InterPro" id="IPR015362">
    <property type="entry name" value="WIBG_mago-bd"/>
</dbReference>
<dbReference type="GO" id="GO:0035145">
    <property type="term" value="C:exon-exon junction complex"/>
    <property type="evidence" value="ECO:0007669"/>
    <property type="project" value="TreeGrafter"/>
</dbReference>
<feature type="region of interest" description="Disordered" evidence="1">
    <location>
        <begin position="49"/>
        <end position="149"/>
    </location>
</feature>
<name>D7FZH2_ECTSI</name>
<dbReference type="GO" id="GO:1903259">
    <property type="term" value="P:exon-exon junction complex disassembly"/>
    <property type="evidence" value="ECO:0007669"/>
    <property type="project" value="InterPro"/>
</dbReference>
<dbReference type="InParanoid" id="D7FZH2"/>
<feature type="domain" description="WIBG Mago-binding" evidence="2">
    <location>
        <begin position="15"/>
        <end position="41"/>
    </location>
</feature>
<keyword evidence="4" id="KW-1185">Reference proteome</keyword>
<dbReference type="SUPFAM" id="SSF101931">
    <property type="entry name" value="Pym (Within the bgcn gene intron protein, WIBG), N-terminal domain"/>
    <property type="match status" value="1"/>
</dbReference>
<dbReference type="GO" id="GO:0003723">
    <property type="term" value="F:RNA binding"/>
    <property type="evidence" value="ECO:0007669"/>
    <property type="project" value="TreeGrafter"/>
</dbReference>
<dbReference type="InterPro" id="IPR039333">
    <property type="entry name" value="PYM1"/>
</dbReference>
<dbReference type="InterPro" id="IPR036348">
    <property type="entry name" value="WIBG_N_sf"/>
</dbReference>
<dbReference type="PANTHER" id="PTHR22959">
    <property type="entry name" value="PYM PROTEIN"/>
    <property type="match status" value="1"/>
</dbReference>
<feature type="compositionally biased region" description="Low complexity" evidence="1">
    <location>
        <begin position="81"/>
        <end position="90"/>
    </location>
</feature>
<dbReference type="OrthoDB" id="21625at2759"/>
<dbReference type="OMA" id="IPGCADS"/>
<dbReference type="EMBL" id="FN648566">
    <property type="protein sequence ID" value="CBJ49282.1"/>
    <property type="molecule type" value="Genomic_DNA"/>
</dbReference>
<reference evidence="3 4" key="1">
    <citation type="journal article" date="2010" name="Nature">
        <title>The Ectocarpus genome and the independent evolution of multicellularity in brown algae.</title>
        <authorList>
            <person name="Cock J.M."/>
            <person name="Sterck L."/>
            <person name="Rouze P."/>
            <person name="Scornet D."/>
            <person name="Allen A.E."/>
            <person name="Amoutzias G."/>
            <person name="Anthouard V."/>
            <person name="Artiguenave F."/>
            <person name="Aury J.M."/>
            <person name="Badger J.H."/>
            <person name="Beszteri B."/>
            <person name="Billiau K."/>
            <person name="Bonnet E."/>
            <person name="Bothwell J.H."/>
            <person name="Bowler C."/>
            <person name="Boyen C."/>
            <person name="Brownlee C."/>
            <person name="Carrano C.J."/>
            <person name="Charrier B."/>
            <person name="Cho G.Y."/>
            <person name="Coelho S.M."/>
            <person name="Collen J."/>
            <person name="Corre E."/>
            <person name="Da Silva C."/>
            <person name="Delage L."/>
            <person name="Delaroque N."/>
            <person name="Dittami S.M."/>
            <person name="Doulbeau S."/>
            <person name="Elias M."/>
            <person name="Farnham G."/>
            <person name="Gachon C.M."/>
            <person name="Gschloessl B."/>
            <person name="Heesch S."/>
            <person name="Jabbari K."/>
            <person name="Jubin C."/>
            <person name="Kawai H."/>
            <person name="Kimura K."/>
            <person name="Kloareg B."/>
            <person name="Kupper F.C."/>
            <person name="Lang D."/>
            <person name="Le Bail A."/>
            <person name="Leblanc C."/>
            <person name="Lerouge P."/>
            <person name="Lohr M."/>
            <person name="Lopez P.J."/>
            <person name="Martens C."/>
            <person name="Maumus F."/>
            <person name="Michel G."/>
            <person name="Miranda-Saavedra D."/>
            <person name="Morales J."/>
            <person name="Moreau H."/>
            <person name="Motomura T."/>
            <person name="Nagasato C."/>
            <person name="Napoli C.A."/>
            <person name="Nelson D.R."/>
            <person name="Nyvall-Collen P."/>
            <person name="Peters A.F."/>
            <person name="Pommier C."/>
            <person name="Potin P."/>
            <person name="Poulain J."/>
            <person name="Quesneville H."/>
            <person name="Read B."/>
            <person name="Rensing S.A."/>
            <person name="Ritter A."/>
            <person name="Rousvoal S."/>
            <person name="Samanta M."/>
            <person name="Samson G."/>
            <person name="Schroeder D.C."/>
            <person name="Segurens B."/>
            <person name="Strittmatter M."/>
            <person name="Tonon T."/>
            <person name="Tregear J.W."/>
            <person name="Valentin K."/>
            <person name="von Dassow P."/>
            <person name="Yamagishi T."/>
            <person name="Van de Peer Y."/>
            <person name="Wincker P."/>
        </authorList>
    </citation>
    <scope>NUCLEOTIDE SEQUENCE [LARGE SCALE GENOMIC DNA]</scope>
    <source>
        <strain evidence="4">Ec32 / CCAP1310/4</strain>
    </source>
</reference>
<evidence type="ECO:0000256" key="1">
    <source>
        <dbReference type="SAM" id="MobiDB-lite"/>
    </source>
</evidence>
<protein>
    <recommendedName>
        <fullName evidence="2">WIBG Mago-binding domain-containing protein</fullName>
    </recommendedName>
</protein>
<feature type="compositionally biased region" description="Low complexity" evidence="1">
    <location>
        <begin position="121"/>
        <end position="131"/>
    </location>
</feature>
<evidence type="ECO:0000259" key="2">
    <source>
        <dbReference type="SMART" id="SM01273"/>
    </source>
</evidence>
<dbReference type="Pfam" id="PF09282">
    <property type="entry name" value="Mago-bind"/>
    <property type="match status" value="1"/>
</dbReference>
<gene>
    <name evidence="3" type="ORF">Esi_0371_0007</name>
</gene>